<dbReference type="EMBL" id="NRQW01000605">
    <property type="protein sequence ID" value="PLZ84244.1"/>
    <property type="molecule type" value="Genomic_DNA"/>
</dbReference>
<proteinExistence type="predicted"/>
<dbReference type="Pfam" id="PF04055">
    <property type="entry name" value="Radical_SAM"/>
    <property type="match status" value="1"/>
</dbReference>
<dbReference type="PANTHER" id="PTHR42731">
    <property type="entry name" value="SLL1084 PROTEIN"/>
    <property type="match status" value="1"/>
</dbReference>
<sequence length="547" mass="60858">MTSSVFSAERLLFTPATPEVDAIPTIFAFPNEYTVGITSLGYQVVWATLAMRADVLVSRLFTDIHESLPRKPELLGFSVSWELDYVNILNLLESLDIPIRTTKRDTDHPIVFGGGPVLTANPEPFADFFDVILLGDGENLLGNFIDAYKAVRYADRKTQLKALAQVPGIYVPSLYIVEYNDGDGAIKSINPITPEIPAVVQKQTYRGNVLSASTVVTQKAAWENIYMVEVVRSCPEMCRFCLASYLTLPFRTASIEESLIPAITRGLAVTNRLGLLGASVTQHPEFENLLNYLSQPKYDDVRLSIASVRTNTVTVQLAKTLAKRDTKSLTIAVESGSERLRQIINKKLHNDEINQAAVNAKAGGLTGLKLYGMVGIPGEEAEDLDATVTMMREIKKAAPGLRLTLGCSTFVPKSHTPFQWFGVNRLAEKRLQFLQKQLKPQGIDFRPESYNWSIIQALISRGDRRLSHLLELTRNFGDSLGSYKRAFKELKGKLPDLDFYVHANWSTEQVLPWHHLHGPLPQSTLQKHLADATSQFKPSEQLLTANG</sequence>
<keyword evidence="3" id="KW-1185">Reference proteome</keyword>
<protein>
    <submittedName>
        <fullName evidence="2">Radical SAM protein</fullName>
    </submittedName>
</protein>
<dbReference type="SFLD" id="SFLDS00029">
    <property type="entry name" value="Radical_SAM"/>
    <property type="match status" value="1"/>
</dbReference>
<dbReference type="Proteomes" id="UP000235036">
    <property type="component" value="Unassembled WGS sequence"/>
</dbReference>
<gene>
    <name evidence="2" type="ORF">CEN44_25480</name>
</gene>
<dbReference type="GO" id="GO:0051536">
    <property type="term" value="F:iron-sulfur cluster binding"/>
    <property type="evidence" value="ECO:0007669"/>
    <property type="project" value="InterPro"/>
</dbReference>
<dbReference type="Gene3D" id="3.40.50.280">
    <property type="entry name" value="Cobalamin-binding domain"/>
    <property type="match status" value="1"/>
</dbReference>
<dbReference type="InterPro" id="IPR006638">
    <property type="entry name" value="Elp3/MiaA/NifB-like_rSAM"/>
</dbReference>
<dbReference type="InterPro" id="IPR058240">
    <property type="entry name" value="rSAM_sf"/>
</dbReference>
<dbReference type="SUPFAM" id="SSF102114">
    <property type="entry name" value="Radical SAM enzymes"/>
    <property type="match status" value="1"/>
</dbReference>
<evidence type="ECO:0000313" key="2">
    <source>
        <dbReference type="EMBL" id="PLZ84244.1"/>
    </source>
</evidence>
<dbReference type="AlphaFoldDB" id="A0A2N6JW55"/>
<reference evidence="2 3" key="1">
    <citation type="submission" date="2017-08" db="EMBL/GenBank/DDBJ databases">
        <title>Genomes of Fischerella (Mastigocladus) sp. strains.</title>
        <authorList>
            <person name="Miller S.R."/>
        </authorList>
    </citation>
    <scope>NUCLEOTIDE SEQUENCE [LARGE SCALE GENOMIC DNA]</scope>
    <source>
        <strain evidence="2 3">CCMEE 5323</strain>
    </source>
</reference>
<dbReference type="SFLD" id="SFLDG01082">
    <property type="entry name" value="B12-binding_domain_containing"/>
    <property type="match status" value="1"/>
</dbReference>
<comment type="caution">
    <text evidence="2">The sequence shown here is derived from an EMBL/GenBank/DDBJ whole genome shotgun (WGS) entry which is preliminary data.</text>
</comment>
<dbReference type="InterPro" id="IPR023404">
    <property type="entry name" value="rSAM_horseshoe"/>
</dbReference>
<dbReference type="Pfam" id="PF19864">
    <property type="entry name" value="Radical_SAM_N2"/>
    <property type="match status" value="1"/>
</dbReference>
<dbReference type="Gene3D" id="3.80.30.20">
    <property type="entry name" value="tm_1862 like domain"/>
    <property type="match status" value="1"/>
</dbReference>
<dbReference type="PROSITE" id="PS51918">
    <property type="entry name" value="RADICAL_SAM"/>
    <property type="match status" value="1"/>
</dbReference>
<dbReference type="InterPro" id="IPR007197">
    <property type="entry name" value="rSAM"/>
</dbReference>
<accession>A0A2N6JW55</accession>
<dbReference type="InterPro" id="IPR045784">
    <property type="entry name" value="Radical_SAM_N2"/>
</dbReference>
<dbReference type="GO" id="GO:0003824">
    <property type="term" value="F:catalytic activity"/>
    <property type="evidence" value="ECO:0007669"/>
    <property type="project" value="InterPro"/>
</dbReference>
<dbReference type="SMART" id="SM00729">
    <property type="entry name" value="Elp3"/>
    <property type="match status" value="1"/>
</dbReference>
<evidence type="ECO:0000259" key="1">
    <source>
        <dbReference type="PROSITE" id="PS51918"/>
    </source>
</evidence>
<evidence type="ECO:0000313" key="3">
    <source>
        <dbReference type="Proteomes" id="UP000235036"/>
    </source>
</evidence>
<feature type="domain" description="Radical SAM core" evidence="1">
    <location>
        <begin position="220"/>
        <end position="444"/>
    </location>
</feature>
<organism evidence="2 3">
    <name type="scientific">Fischerella muscicola CCMEE 5323</name>
    <dbReference type="NCBI Taxonomy" id="2019572"/>
    <lineage>
        <taxon>Bacteria</taxon>
        <taxon>Bacillati</taxon>
        <taxon>Cyanobacteriota</taxon>
        <taxon>Cyanophyceae</taxon>
        <taxon>Nostocales</taxon>
        <taxon>Hapalosiphonaceae</taxon>
        <taxon>Fischerella</taxon>
    </lineage>
</organism>
<dbReference type="PANTHER" id="PTHR42731:SF1">
    <property type="entry name" value="RADICAL SAM DOMAIN PROTEIN"/>
    <property type="match status" value="1"/>
</dbReference>
<name>A0A2N6JW55_FISMU</name>
<dbReference type="RefSeq" id="WP_016868500.1">
    <property type="nucleotide sequence ID" value="NZ_CAWNVR010000751.1"/>
</dbReference>